<keyword evidence="1" id="KW-1133">Transmembrane helix</keyword>
<protein>
    <recommendedName>
        <fullName evidence="4">DUF3618 domain-containing protein</fullName>
    </recommendedName>
</protein>
<evidence type="ECO:0000256" key="1">
    <source>
        <dbReference type="SAM" id="Phobius"/>
    </source>
</evidence>
<sequence>MSDKGSFDEALNGSPTELELQIQARREHLAATIDELTTRAHPKDIARRTTAALSDKLQTVTHTPDGELRTERVAAVAGAVVAIAGVLVFIRGRS</sequence>
<dbReference type="InterPro" id="IPR022062">
    <property type="entry name" value="DUF3618"/>
</dbReference>
<evidence type="ECO:0000313" key="2">
    <source>
        <dbReference type="EMBL" id="MDP9825186.1"/>
    </source>
</evidence>
<organism evidence="2 3">
    <name type="scientific">Kineosporia succinea</name>
    <dbReference type="NCBI Taxonomy" id="84632"/>
    <lineage>
        <taxon>Bacteria</taxon>
        <taxon>Bacillati</taxon>
        <taxon>Actinomycetota</taxon>
        <taxon>Actinomycetes</taxon>
        <taxon>Kineosporiales</taxon>
        <taxon>Kineosporiaceae</taxon>
        <taxon>Kineosporia</taxon>
    </lineage>
</organism>
<keyword evidence="3" id="KW-1185">Reference proteome</keyword>
<keyword evidence="1" id="KW-0812">Transmembrane</keyword>
<dbReference type="EMBL" id="JAUSQZ010000001">
    <property type="protein sequence ID" value="MDP9825186.1"/>
    <property type="molecule type" value="Genomic_DNA"/>
</dbReference>
<gene>
    <name evidence="2" type="ORF">J2S57_000935</name>
</gene>
<comment type="caution">
    <text evidence="2">The sequence shown here is derived from an EMBL/GenBank/DDBJ whole genome shotgun (WGS) entry which is preliminary data.</text>
</comment>
<dbReference type="Pfam" id="PF12277">
    <property type="entry name" value="DUF3618"/>
    <property type="match status" value="1"/>
</dbReference>
<dbReference type="Proteomes" id="UP001235712">
    <property type="component" value="Unassembled WGS sequence"/>
</dbReference>
<evidence type="ECO:0000313" key="3">
    <source>
        <dbReference type="Proteomes" id="UP001235712"/>
    </source>
</evidence>
<dbReference type="RefSeq" id="WP_307238711.1">
    <property type="nucleotide sequence ID" value="NZ_JAUSQZ010000001.1"/>
</dbReference>
<keyword evidence="1" id="KW-0472">Membrane</keyword>
<name>A0ABT9NXP0_9ACTN</name>
<reference evidence="2 3" key="1">
    <citation type="submission" date="2023-07" db="EMBL/GenBank/DDBJ databases">
        <title>Sequencing the genomes of 1000 actinobacteria strains.</title>
        <authorList>
            <person name="Klenk H.-P."/>
        </authorList>
    </citation>
    <scope>NUCLEOTIDE SEQUENCE [LARGE SCALE GENOMIC DNA]</scope>
    <source>
        <strain evidence="2 3">DSM 44388</strain>
    </source>
</reference>
<accession>A0ABT9NXP0</accession>
<feature type="transmembrane region" description="Helical" evidence="1">
    <location>
        <begin position="73"/>
        <end position="90"/>
    </location>
</feature>
<evidence type="ECO:0008006" key="4">
    <source>
        <dbReference type="Google" id="ProtNLM"/>
    </source>
</evidence>
<proteinExistence type="predicted"/>